<sequence>MLLTAMGRRRYTHMFRSELTVSIAGVSCTPQKYSINIMHILLVEDDPAHAEAAMRAMRSLEGPIHHVNDGQKAVAFLKTHLADLIIIDWQLPGIDGFELLQWVRVNLGDRPVVLFLTSRVLEVDIVRALRAGADDYIAKPFRLDELTARVEALLRRHQRSIKSADVLCVGNYILDSGHRCISLHGKRIELTGREFDVAAFLLRNTGRVISRDLLAKLAWGREIDSTSRTIDTHIYRIRQKLFADPVNGLRLRTIYTHGYRLDEDD</sequence>
<keyword evidence="1 6" id="KW-0597">Phosphoprotein</keyword>
<dbReference type="GO" id="GO:0032993">
    <property type="term" value="C:protein-DNA complex"/>
    <property type="evidence" value="ECO:0007669"/>
    <property type="project" value="TreeGrafter"/>
</dbReference>
<protein>
    <submittedName>
        <fullName evidence="10">DNA-binding response regulator, OmpR family, contains REC and winged-helix (WHTH) domain</fullName>
    </submittedName>
</protein>
<evidence type="ECO:0000313" key="10">
    <source>
        <dbReference type="EMBL" id="SFH84728.1"/>
    </source>
</evidence>
<dbReference type="AlphaFoldDB" id="A0A1I3DDV1"/>
<dbReference type="Pfam" id="PF00072">
    <property type="entry name" value="Response_reg"/>
    <property type="match status" value="1"/>
</dbReference>
<feature type="domain" description="Response regulatory" evidence="8">
    <location>
        <begin position="39"/>
        <end position="154"/>
    </location>
</feature>
<dbReference type="GO" id="GO:0006355">
    <property type="term" value="P:regulation of DNA-templated transcription"/>
    <property type="evidence" value="ECO:0007669"/>
    <property type="project" value="InterPro"/>
</dbReference>
<dbReference type="GO" id="GO:0000156">
    <property type="term" value="F:phosphorelay response regulator activity"/>
    <property type="evidence" value="ECO:0007669"/>
    <property type="project" value="TreeGrafter"/>
</dbReference>
<keyword evidence="3" id="KW-0805">Transcription regulation</keyword>
<dbReference type="CDD" id="cd00383">
    <property type="entry name" value="trans_reg_C"/>
    <property type="match status" value="1"/>
</dbReference>
<dbReference type="InterPro" id="IPR039420">
    <property type="entry name" value="WalR-like"/>
</dbReference>
<dbReference type="InterPro" id="IPR001789">
    <property type="entry name" value="Sig_transdc_resp-reg_receiver"/>
</dbReference>
<evidence type="ECO:0000256" key="6">
    <source>
        <dbReference type="PROSITE-ProRule" id="PRU00169"/>
    </source>
</evidence>
<dbReference type="Proteomes" id="UP000199548">
    <property type="component" value="Unassembled WGS sequence"/>
</dbReference>
<dbReference type="SUPFAM" id="SSF52172">
    <property type="entry name" value="CheY-like"/>
    <property type="match status" value="1"/>
</dbReference>
<dbReference type="InterPro" id="IPR001867">
    <property type="entry name" value="OmpR/PhoB-type_DNA-bd"/>
</dbReference>
<evidence type="ECO:0000256" key="7">
    <source>
        <dbReference type="PROSITE-ProRule" id="PRU01091"/>
    </source>
</evidence>
<feature type="modified residue" description="4-aspartylphosphate" evidence="6">
    <location>
        <position position="88"/>
    </location>
</feature>
<evidence type="ECO:0000256" key="2">
    <source>
        <dbReference type="ARBA" id="ARBA00023012"/>
    </source>
</evidence>
<evidence type="ECO:0000256" key="5">
    <source>
        <dbReference type="ARBA" id="ARBA00023163"/>
    </source>
</evidence>
<dbReference type="Gene3D" id="6.10.250.690">
    <property type="match status" value="1"/>
</dbReference>
<name>A0A1I3DDV1_9BURK</name>
<gene>
    <name evidence="10" type="ORF">SAMN05192543_101244</name>
</gene>
<feature type="DNA-binding region" description="OmpR/PhoB-type" evidence="7">
    <location>
        <begin position="164"/>
        <end position="263"/>
    </location>
</feature>
<dbReference type="PROSITE" id="PS50110">
    <property type="entry name" value="RESPONSE_REGULATORY"/>
    <property type="match status" value="1"/>
</dbReference>
<evidence type="ECO:0000256" key="4">
    <source>
        <dbReference type="ARBA" id="ARBA00023125"/>
    </source>
</evidence>
<proteinExistence type="predicted"/>
<dbReference type="STRING" id="420953.SAMN05192543_101244"/>
<dbReference type="SMART" id="SM00448">
    <property type="entry name" value="REC"/>
    <property type="match status" value="1"/>
</dbReference>
<dbReference type="PANTHER" id="PTHR48111:SF1">
    <property type="entry name" value="TWO-COMPONENT RESPONSE REGULATOR ORR33"/>
    <property type="match status" value="1"/>
</dbReference>
<dbReference type="Gene3D" id="1.10.10.10">
    <property type="entry name" value="Winged helix-like DNA-binding domain superfamily/Winged helix DNA-binding domain"/>
    <property type="match status" value="1"/>
</dbReference>
<dbReference type="GO" id="GO:0005829">
    <property type="term" value="C:cytosol"/>
    <property type="evidence" value="ECO:0007669"/>
    <property type="project" value="TreeGrafter"/>
</dbReference>
<organism evidence="10 11">
    <name type="scientific">Paraburkholderia megapolitana</name>
    <dbReference type="NCBI Taxonomy" id="420953"/>
    <lineage>
        <taxon>Bacteria</taxon>
        <taxon>Pseudomonadati</taxon>
        <taxon>Pseudomonadota</taxon>
        <taxon>Betaproteobacteria</taxon>
        <taxon>Burkholderiales</taxon>
        <taxon>Burkholderiaceae</taxon>
        <taxon>Paraburkholderia</taxon>
    </lineage>
</organism>
<dbReference type="InterPro" id="IPR036388">
    <property type="entry name" value="WH-like_DNA-bd_sf"/>
</dbReference>
<dbReference type="SMART" id="SM00862">
    <property type="entry name" value="Trans_reg_C"/>
    <property type="match status" value="1"/>
</dbReference>
<dbReference type="EMBL" id="FOQU01000001">
    <property type="protein sequence ID" value="SFH84728.1"/>
    <property type="molecule type" value="Genomic_DNA"/>
</dbReference>
<keyword evidence="4 7" id="KW-0238">DNA-binding</keyword>
<keyword evidence="5" id="KW-0804">Transcription</keyword>
<dbReference type="InterPro" id="IPR011006">
    <property type="entry name" value="CheY-like_superfamily"/>
</dbReference>
<dbReference type="Gene3D" id="3.40.50.2300">
    <property type="match status" value="1"/>
</dbReference>
<keyword evidence="11" id="KW-1185">Reference proteome</keyword>
<feature type="domain" description="OmpR/PhoB-type" evidence="9">
    <location>
        <begin position="164"/>
        <end position="263"/>
    </location>
</feature>
<dbReference type="PANTHER" id="PTHR48111">
    <property type="entry name" value="REGULATOR OF RPOS"/>
    <property type="match status" value="1"/>
</dbReference>
<dbReference type="PROSITE" id="PS51755">
    <property type="entry name" value="OMPR_PHOB"/>
    <property type="match status" value="1"/>
</dbReference>
<evidence type="ECO:0000256" key="3">
    <source>
        <dbReference type="ARBA" id="ARBA00023015"/>
    </source>
</evidence>
<evidence type="ECO:0000313" key="11">
    <source>
        <dbReference type="Proteomes" id="UP000199548"/>
    </source>
</evidence>
<evidence type="ECO:0000259" key="8">
    <source>
        <dbReference type="PROSITE" id="PS50110"/>
    </source>
</evidence>
<reference evidence="10 11" key="1">
    <citation type="submission" date="2016-10" db="EMBL/GenBank/DDBJ databases">
        <authorList>
            <person name="de Groot N.N."/>
        </authorList>
    </citation>
    <scope>NUCLEOTIDE SEQUENCE [LARGE SCALE GENOMIC DNA]</scope>
    <source>
        <strain evidence="10 11">LMG 23650</strain>
    </source>
</reference>
<dbReference type="GO" id="GO:0000976">
    <property type="term" value="F:transcription cis-regulatory region binding"/>
    <property type="evidence" value="ECO:0007669"/>
    <property type="project" value="TreeGrafter"/>
</dbReference>
<keyword evidence="2" id="KW-0902">Two-component regulatory system</keyword>
<evidence type="ECO:0000256" key="1">
    <source>
        <dbReference type="ARBA" id="ARBA00022553"/>
    </source>
</evidence>
<dbReference type="Pfam" id="PF00486">
    <property type="entry name" value="Trans_reg_C"/>
    <property type="match status" value="1"/>
</dbReference>
<evidence type="ECO:0000259" key="9">
    <source>
        <dbReference type="PROSITE" id="PS51755"/>
    </source>
</evidence>
<accession>A0A1I3DDV1</accession>